<evidence type="ECO:0000313" key="2">
    <source>
        <dbReference type="Proteomes" id="UP001551329"/>
    </source>
</evidence>
<comment type="caution">
    <text evidence="1">The sequence shown here is derived from an EMBL/GenBank/DDBJ whole genome shotgun (WGS) entry which is preliminary data.</text>
</comment>
<reference evidence="1 2" key="1">
    <citation type="submission" date="2024-06" db="EMBL/GenBank/DDBJ databases">
        <title>The Natural Products Discovery Center: Release of the First 8490 Sequenced Strains for Exploring Actinobacteria Biosynthetic Diversity.</title>
        <authorList>
            <person name="Kalkreuter E."/>
            <person name="Kautsar S.A."/>
            <person name="Yang D."/>
            <person name="Bader C.D."/>
            <person name="Teijaro C.N."/>
            <person name="Fluegel L."/>
            <person name="Davis C.M."/>
            <person name="Simpson J.R."/>
            <person name="Lauterbach L."/>
            <person name="Steele A.D."/>
            <person name="Gui C."/>
            <person name="Meng S."/>
            <person name="Li G."/>
            <person name="Viehrig K."/>
            <person name="Ye F."/>
            <person name="Su P."/>
            <person name="Kiefer A.F."/>
            <person name="Nichols A."/>
            <person name="Cepeda A.J."/>
            <person name="Yan W."/>
            <person name="Fan B."/>
            <person name="Jiang Y."/>
            <person name="Adhikari A."/>
            <person name="Zheng C.-J."/>
            <person name="Schuster L."/>
            <person name="Cowan T.M."/>
            <person name="Smanski M.J."/>
            <person name="Chevrette M.G."/>
            <person name="De Carvalho L.P.S."/>
            <person name="Shen B."/>
        </authorList>
    </citation>
    <scope>NUCLEOTIDE SEQUENCE [LARGE SCALE GENOMIC DNA]</scope>
    <source>
        <strain evidence="1 2">NPDC045974</strain>
    </source>
</reference>
<accession>A0ABV3CIX2</accession>
<sequence>MAVECATMSRGKMLRITKLNECGAVVTGPGSTVVADAFVSGTFTPNYAEAQEISILNANGAECISDRSAVALRWVDISLNVCTWDPTMINLITGDPLVLDDAAPTPNTVGWRLDADLTGSANFALEFWSGIRGQSCDTEGNVKYGYWLFPWVKDAQWGEWSIQNDGITATWTARAVFGGDWGVGPYDVRRDATVPATLEPLLTPIGATQPMHYEVTSAPLPTPACGAVTLPAP</sequence>
<organism evidence="1 2">
    <name type="scientific">Streptomyces narbonensis</name>
    <dbReference type="NCBI Taxonomy" id="67333"/>
    <lineage>
        <taxon>Bacteria</taxon>
        <taxon>Bacillati</taxon>
        <taxon>Actinomycetota</taxon>
        <taxon>Actinomycetes</taxon>
        <taxon>Kitasatosporales</taxon>
        <taxon>Streptomycetaceae</taxon>
        <taxon>Streptomyces</taxon>
    </lineage>
</organism>
<gene>
    <name evidence="1" type="ORF">AB0A88_32025</name>
</gene>
<evidence type="ECO:0000313" key="1">
    <source>
        <dbReference type="EMBL" id="MEU7074731.1"/>
    </source>
</evidence>
<name>A0ABV3CIX2_9ACTN</name>
<proteinExistence type="predicted"/>
<dbReference type="EMBL" id="JBEZAE010000029">
    <property type="protein sequence ID" value="MEU7074731.1"/>
    <property type="molecule type" value="Genomic_DNA"/>
</dbReference>
<dbReference type="RefSeq" id="WP_358477234.1">
    <property type="nucleotide sequence ID" value="NZ_JBEZAE010000029.1"/>
</dbReference>
<keyword evidence="2" id="KW-1185">Reference proteome</keyword>
<dbReference type="Proteomes" id="UP001551329">
    <property type="component" value="Unassembled WGS sequence"/>
</dbReference>
<protein>
    <submittedName>
        <fullName evidence="1">Uncharacterized protein</fullName>
    </submittedName>
</protein>